<evidence type="ECO:0000313" key="2">
    <source>
        <dbReference type="Proteomes" id="UP000886998"/>
    </source>
</evidence>
<gene>
    <name evidence="1" type="ORF">TNIN_460861</name>
</gene>
<evidence type="ECO:0000313" key="1">
    <source>
        <dbReference type="EMBL" id="GFY39684.1"/>
    </source>
</evidence>
<protein>
    <submittedName>
        <fullName evidence="1">Uncharacterized protein</fullName>
    </submittedName>
</protein>
<dbReference type="EMBL" id="BMAV01001497">
    <property type="protein sequence ID" value="GFY39684.1"/>
    <property type="molecule type" value="Genomic_DNA"/>
</dbReference>
<proteinExistence type="predicted"/>
<keyword evidence="2" id="KW-1185">Reference proteome</keyword>
<dbReference type="AlphaFoldDB" id="A0A8X6WQY6"/>
<accession>A0A8X6WQY6</accession>
<dbReference type="Proteomes" id="UP000886998">
    <property type="component" value="Unassembled WGS sequence"/>
</dbReference>
<name>A0A8X6WQY6_9ARAC</name>
<sequence>MALFCDPIFTAPLAENRSNSVLTPFRMIGSKSDAFTDMDREIEMHPSRFVFTDRNKSDPQTIPITFRTLCNSISMKETIVEILPSRVKSRVIAWAGSIRRIDLSDI</sequence>
<organism evidence="1 2">
    <name type="scientific">Trichonephila inaurata madagascariensis</name>
    <dbReference type="NCBI Taxonomy" id="2747483"/>
    <lineage>
        <taxon>Eukaryota</taxon>
        <taxon>Metazoa</taxon>
        <taxon>Ecdysozoa</taxon>
        <taxon>Arthropoda</taxon>
        <taxon>Chelicerata</taxon>
        <taxon>Arachnida</taxon>
        <taxon>Araneae</taxon>
        <taxon>Araneomorphae</taxon>
        <taxon>Entelegynae</taxon>
        <taxon>Araneoidea</taxon>
        <taxon>Nephilidae</taxon>
        <taxon>Trichonephila</taxon>
        <taxon>Trichonephila inaurata</taxon>
    </lineage>
</organism>
<comment type="caution">
    <text evidence="1">The sequence shown here is derived from an EMBL/GenBank/DDBJ whole genome shotgun (WGS) entry which is preliminary data.</text>
</comment>
<reference evidence="1" key="1">
    <citation type="submission" date="2020-08" db="EMBL/GenBank/DDBJ databases">
        <title>Multicomponent nature underlies the extraordinary mechanical properties of spider dragline silk.</title>
        <authorList>
            <person name="Kono N."/>
            <person name="Nakamura H."/>
            <person name="Mori M."/>
            <person name="Yoshida Y."/>
            <person name="Ohtoshi R."/>
            <person name="Malay A.D."/>
            <person name="Moran D.A.P."/>
            <person name="Tomita M."/>
            <person name="Numata K."/>
            <person name="Arakawa K."/>
        </authorList>
    </citation>
    <scope>NUCLEOTIDE SEQUENCE</scope>
</reference>